<gene>
    <name evidence="7" type="ORF">NJ75_00419</name>
</gene>
<proteinExistence type="predicted"/>
<evidence type="ECO:0000256" key="3">
    <source>
        <dbReference type="ARBA" id="ARBA00022679"/>
    </source>
</evidence>
<dbReference type="InterPro" id="IPR050736">
    <property type="entry name" value="Sensor_HK_Regulatory"/>
</dbReference>
<dbReference type="AlphaFoldDB" id="A0A0B9AE90"/>
<keyword evidence="4 7" id="KW-0418">Kinase</keyword>
<evidence type="ECO:0000313" key="8">
    <source>
        <dbReference type="Proteomes" id="UP000031338"/>
    </source>
</evidence>
<dbReference type="InterPro" id="IPR005467">
    <property type="entry name" value="His_kinase_dom"/>
</dbReference>
<dbReference type="SMART" id="SM00387">
    <property type="entry name" value="HATPase_c"/>
    <property type="match status" value="1"/>
</dbReference>
<dbReference type="SUPFAM" id="SSF55874">
    <property type="entry name" value="ATPase domain of HSP90 chaperone/DNA topoisomerase II/histidine kinase"/>
    <property type="match status" value="1"/>
</dbReference>
<comment type="catalytic activity">
    <reaction evidence="1">
        <text>ATP + protein L-histidine = ADP + protein N-phospho-L-histidine.</text>
        <dbReference type="EC" id="2.7.13.3"/>
    </reaction>
</comment>
<dbReference type="RefSeq" id="WP_039331052.1">
    <property type="nucleotide sequence ID" value="NZ_JRVC01000002.1"/>
</dbReference>
<evidence type="ECO:0000256" key="2">
    <source>
        <dbReference type="ARBA" id="ARBA00012438"/>
    </source>
</evidence>
<dbReference type="EMBL" id="JRVC01000002">
    <property type="protein sequence ID" value="KHS48987.1"/>
    <property type="molecule type" value="Genomic_DNA"/>
</dbReference>
<protein>
    <recommendedName>
        <fullName evidence="2">histidine kinase</fullName>
        <ecNumber evidence="2">2.7.13.3</ecNumber>
    </recommendedName>
</protein>
<dbReference type="Pfam" id="PF02518">
    <property type="entry name" value="HATPase_c"/>
    <property type="match status" value="1"/>
</dbReference>
<dbReference type="PROSITE" id="PS50109">
    <property type="entry name" value="HIS_KIN"/>
    <property type="match status" value="1"/>
</dbReference>
<sequence length="459" mass="48553">MTTAGLISARCDSADRLVESDEILAALQVRLGGGYPGVIALPGLLSLVRRARMAGATLGAAMTVTDEGQPLSFSARAIPDGAGTRIEISDWKVASDAWQGDEAASADEALVRQLAEAHIVLDAEQRIVSGSVTAGDLADLASGLQQGFGKYWTDFVTLEGNAHRQPLHWRLLDEARVAVPGSSRVWKTRILPLRAGGFELLLVAETVLINVPAKAVAAAPEPLPQPDWKGLLGRKLAPALRLPINRIVANAETIRTRLAGPLAEQYVGYAGDIAEAGRHLLSLVEDLADLETVEDEGFAPAPDHIDLVDCARRAAGILGVRAQERGIAFVLPAPDVAAPAIAEFRRVLQILLNLIGNAVRYSPEHTRVEVDCGIDGEFAWITVLDQGQGIAQEHAEKVFEKFERLGRSGDGGSGLGLYISRRLARAMGGDLTVQQAPDGGAKFVLLLPADTAAQATAAG</sequence>
<dbReference type="Proteomes" id="UP000031338">
    <property type="component" value="Unassembled WGS sequence"/>
</dbReference>
<dbReference type="InterPro" id="IPR004358">
    <property type="entry name" value="Sig_transdc_His_kin-like_C"/>
</dbReference>
<dbReference type="PATRIC" id="fig|48936.3.peg.428"/>
<keyword evidence="8" id="KW-1185">Reference proteome</keyword>
<name>A0A0B9AE90_9SPHN</name>
<accession>A0A0B9AE90</accession>
<dbReference type="EC" id="2.7.13.3" evidence="2"/>
<evidence type="ECO:0000259" key="6">
    <source>
        <dbReference type="PROSITE" id="PS50109"/>
    </source>
</evidence>
<organism evidence="7 8">
    <name type="scientific">Novosphingobium subterraneum</name>
    <dbReference type="NCBI Taxonomy" id="48936"/>
    <lineage>
        <taxon>Bacteria</taxon>
        <taxon>Pseudomonadati</taxon>
        <taxon>Pseudomonadota</taxon>
        <taxon>Alphaproteobacteria</taxon>
        <taxon>Sphingomonadales</taxon>
        <taxon>Sphingomonadaceae</taxon>
        <taxon>Novosphingobium</taxon>
    </lineage>
</organism>
<dbReference type="InterPro" id="IPR036890">
    <property type="entry name" value="HATPase_C_sf"/>
</dbReference>
<dbReference type="InterPro" id="IPR003594">
    <property type="entry name" value="HATPase_dom"/>
</dbReference>
<evidence type="ECO:0000256" key="5">
    <source>
        <dbReference type="ARBA" id="ARBA00023012"/>
    </source>
</evidence>
<dbReference type="PANTHER" id="PTHR43711">
    <property type="entry name" value="TWO-COMPONENT HISTIDINE KINASE"/>
    <property type="match status" value="1"/>
</dbReference>
<reference evidence="7 8" key="1">
    <citation type="submission" date="2014-10" db="EMBL/GenBank/DDBJ databases">
        <title>Draft genome sequence of Novosphingobium subterraneum DSM 12447.</title>
        <authorList>
            <person name="Gan H.M."/>
            <person name="Gan H.Y."/>
            <person name="Savka M.A."/>
        </authorList>
    </citation>
    <scope>NUCLEOTIDE SEQUENCE [LARGE SCALE GENOMIC DNA]</scope>
    <source>
        <strain evidence="7 8">DSM 12447</strain>
    </source>
</reference>
<feature type="domain" description="Histidine kinase" evidence="6">
    <location>
        <begin position="235"/>
        <end position="451"/>
    </location>
</feature>
<dbReference type="PRINTS" id="PR00344">
    <property type="entry name" value="BCTRLSENSOR"/>
</dbReference>
<evidence type="ECO:0000256" key="4">
    <source>
        <dbReference type="ARBA" id="ARBA00022777"/>
    </source>
</evidence>
<dbReference type="Gene3D" id="3.30.565.10">
    <property type="entry name" value="Histidine kinase-like ATPase, C-terminal domain"/>
    <property type="match status" value="1"/>
</dbReference>
<evidence type="ECO:0000256" key="1">
    <source>
        <dbReference type="ARBA" id="ARBA00000085"/>
    </source>
</evidence>
<evidence type="ECO:0000313" key="7">
    <source>
        <dbReference type="EMBL" id="KHS48987.1"/>
    </source>
</evidence>
<comment type="caution">
    <text evidence="7">The sequence shown here is derived from an EMBL/GenBank/DDBJ whole genome shotgun (WGS) entry which is preliminary data.</text>
</comment>
<dbReference type="PANTHER" id="PTHR43711:SF1">
    <property type="entry name" value="HISTIDINE KINASE 1"/>
    <property type="match status" value="1"/>
</dbReference>
<dbReference type="GO" id="GO:0000155">
    <property type="term" value="F:phosphorelay sensor kinase activity"/>
    <property type="evidence" value="ECO:0007669"/>
    <property type="project" value="InterPro"/>
</dbReference>
<keyword evidence="3 7" id="KW-0808">Transferase</keyword>
<dbReference type="STRING" id="48936.NJ75_00419"/>
<dbReference type="InterPro" id="IPR036097">
    <property type="entry name" value="HisK_dim/P_sf"/>
</dbReference>
<dbReference type="SUPFAM" id="SSF47384">
    <property type="entry name" value="Homodimeric domain of signal transducing histidine kinase"/>
    <property type="match status" value="1"/>
</dbReference>
<keyword evidence="5" id="KW-0902">Two-component regulatory system</keyword>